<dbReference type="Proteomes" id="UP000593567">
    <property type="component" value="Unassembled WGS sequence"/>
</dbReference>
<gene>
    <name evidence="2" type="ORF">EB796_015712</name>
</gene>
<evidence type="ECO:0000256" key="1">
    <source>
        <dbReference type="SAM" id="MobiDB-lite"/>
    </source>
</evidence>
<evidence type="ECO:0000313" key="3">
    <source>
        <dbReference type="Proteomes" id="UP000593567"/>
    </source>
</evidence>
<feature type="region of interest" description="Disordered" evidence="1">
    <location>
        <begin position="1"/>
        <end position="34"/>
    </location>
</feature>
<accession>A0A7J7JJK0</accession>
<feature type="compositionally biased region" description="Low complexity" evidence="1">
    <location>
        <begin position="187"/>
        <end position="206"/>
    </location>
</feature>
<name>A0A7J7JJK0_BUGNE</name>
<feature type="compositionally biased region" description="Acidic residues" evidence="1">
    <location>
        <begin position="70"/>
        <end position="79"/>
    </location>
</feature>
<sequence>MKGVESVDGSKSNESVVKNKGASATHSDIDDIAHSVDIEPAQDACSIVNDSKASKDFSSSTYLGDIEIVEDDDDDEEEPWPFTASPLSSTENEFVEKTDVSSVLENSNLNTDNVSVLSVSKSMKTVLTANEIESGELHVINSAQDDLQYTDKAVERTPFEKSLLHQNASETSLQKYKHSALAMAPPAKSATGSSSNSTLKSVSKGSKSPWHDPPVSVSPKKVDGDLYQPARMQSRMAEPNLNESITESMWKDMFNSEVVPLDFNEMPAVRKSPKKQQKLLAVYKSSVARVSQCSRERDTCVSVSNYINTPSGDSYPVTDAPRIEPLTTRFPD</sequence>
<dbReference type="EMBL" id="VXIV02002381">
    <property type="protein sequence ID" value="KAF6025983.1"/>
    <property type="molecule type" value="Genomic_DNA"/>
</dbReference>
<comment type="caution">
    <text evidence="2">The sequence shown here is derived from an EMBL/GenBank/DDBJ whole genome shotgun (WGS) entry which is preliminary data.</text>
</comment>
<dbReference type="AlphaFoldDB" id="A0A7J7JJK0"/>
<feature type="region of interest" description="Disordered" evidence="1">
    <location>
        <begin position="70"/>
        <end position="94"/>
    </location>
</feature>
<feature type="region of interest" description="Disordered" evidence="1">
    <location>
        <begin position="311"/>
        <end position="332"/>
    </location>
</feature>
<proteinExistence type="predicted"/>
<reference evidence="2" key="1">
    <citation type="submission" date="2020-06" db="EMBL/GenBank/DDBJ databases">
        <title>Draft genome of Bugula neritina, a colonial animal packing powerful symbionts and potential medicines.</title>
        <authorList>
            <person name="Rayko M."/>
        </authorList>
    </citation>
    <scope>NUCLEOTIDE SEQUENCE [LARGE SCALE GENOMIC DNA]</scope>
    <source>
        <strain evidence="2">Kwan_BN1</strain>
    </source>
</reference>
<evidence type="ECO:0000313" key="2">
    <source>
        <dbReference type="EMBL" id="KAF6025983.1"/>
    </source>
</evidence>
<feature type="compositionally biased region" description="Polar residues" evidence="1">
    <location>
        <begin position="9"/>
        <end position="26"/>
    </location>
</feature>
<keyword evidence="3" id="KW-1185">Reference proteome</keyword>
<organism evidence="2 3">
    <name type="scientific">Bugula neritina</name>
    <name type="common">Brown bryozoan</name>
    <name type="synonym">Sertularia neritina</name>
    <dbReference type="NCBI Taxonomy" id="10212"/>
    <lineage>
        <taxon>Eukaryota</taxon>
        <taxon>Metazoa</taxon>
        <taxon>Spiralia</taxon>
        <taxon>Lophotrochozoa</taxon>
        <taxon>Bryozoa</taxon>
        <taxon>Gymnolaemata</taxon>
        <taxon>Cheilostomatida</taxon>
        <taxon>Flustrina</taxon>
        <taxon>Buguloidea</taxon>
        <taxon>Bugulidae</taxon>
        <taxon>Bugula</taxon>
    </lineage>
</organism>
<feature type="region of interest" description="Disordered" evidence="1">
    <location>
        <begin position="175"/>
        <end position="223"/>
    </location>
</feature>
<protein>
    <submittedName>
        <fullName evidence="2">Uncharacterized protein</fullName>
    </submittedName>
</protein>